<dbReference type="PROSITE" id="PS50935">
    <property type="entry name" value="SSB"/>
    <property type="match status" value="1"/>
</dbReference>
<feature type="region of interest" description="Disordered" evidence="3">
    <location>
        <begin position="157"/>
        <end position="177"/>
    </location>
</feature>
<dbReference type="AlphaFoldDB" id="A0A1A6AAQ3"/>
<evidence type="ECO:0000313" key="6">
    <source>
        <dbReference type="Proteomes" id="UP000078595"/>
    </source>
</evidence>
<evidence type="ECO:0000313" key="4">
    <source>
        <dbReference type="EMBL" id="OBR87147.1"/>
    </source>
</evidence>
<evidence type="ECO:0008006" key="7">
    <source>
        <dbReference type="Google" id="ProtNLM"/>
    </source>
</evidence>
<dbReference type="NCBIfam" id="TIGR00621">
    <property type="entry name" value="ssb"/>
    <property type="match status" value="1"/>
</dbReference>
<dbReference type="PANTHER" id="PTHR10302:SF0">
    <property type="entry name" value="SINGLE-STRANDED DNA-BINDING PROTEIN, MITOCHONDRIAL"/>
    <property type="match status" value="1"/>
</dbReference>
<dbReference type="EMBL" id="CP144532">
    <property type="protein sequence ID" value="WWC60576.1"/>
    <property type="molecule type" value="Genomic_DNA"/>
</dbReference>
<dbReference type="GO" id="GO:0006264">
    <property type="term" value="P:mitochondrial DNA replication"/>
    <property type="evidence" value="ECO:0007669"/>
    <property type="project" value="TreeGrafter"/>
</dbReference>
<dbReference type="VEuPathDB" id="FungiDB:I303_03171"/>
<evidence type="ECO:0000256" key="2">
    <source>
        <dbReference type="PROSITE-ProRule" id="PRU00252"/>
    </source>
</evidence>
<dbReference type="SUPFAM" id="SSF50249">
    <property type="entry name" value="Nucleic acid-binding proteins"/>
    <property type="match status" value="1"/>
</dbReference>
<evidence type="ECO:0000313" key="5">
    <source>
        <dbReference type="EMBL" id="WWC60576.1"/>
    </source>
</evidence>
<sequence>MIIITASSIRLSTKPFPGMYRLLASKGIFAARPLTRTFSSSRASLDVSKVILVGRLGADPVLRSTSSGKPYYTYTVATNVGSPVEENGKLQPPPTSWHTVFSFNEFQHPALQKLGKGSTVYVEAELEMRPHESAASSIGAKDGNGYKHDRAFLKHQKLNVINRVRPESEQDNTSADD</sequence>
<dbReference type="GeneID" id="28966870"/>
<dbReference type="EMBL" id="KI894029">
    <property type="protein sequence ID" value="OBR87147.1"/>
    <property type="molecule type" value="Genomic_DNA"/>
</dbReference>
<evidence type="ECO:0000256" key="1">
    <source>
        <dbReference type="ARBA" id="ARBA00023125"/>
    </source>
</evidence>
<dbReference type="InterPro" id="IPR012340">
    <property type="entry name" value="NA-bd_OB-fold"/>
</dbReference>
<protein>
    <recommendedName>
        <fullName evidence="7">Nucleic acid-binding protein</fullName>
    </recommendedName>
</protein>
<reference evidence="5" key="3">
    <citation type="submission" date="2024-02" db="EMBL/GenBank/DDBJ databases">
        <title>Comparative genomics of Cryptococcus and Kwoniella reveals pathogenesis evolution and contrasting modes of karyotype evolution via chromosome fusion or intercentromeric recombination.</title>
        <authorList>
            <person name="Coelho M.A."/>
            <person name="David-Palma M."/>
            <person name="Shea T."/>
            <person name="Bowers K."/>
            <person name="McGinley-Smith S."/>
            <person name="Mohammad A.W."/>
            <person name="Gnirke A."/>
            <person name="Yurkov A.M."/>
            <person name="Nowrousian M."/>
            <person name="Sun S."/>
            <person name="Cuomo C.A."/>
            <person name="Heitman J."/>
        </authorList>
    </citation>
    <scope>NUCLEOTIDE SEQUENCE</scope>
    <source>
        <strain evidence="5">CBS 10117</strain>
    </source>
</reference>
<dbReference type="PANTHER" id="PTHR10302">
    <property type="entry name" value="SINGLE-STRANDED DNA-BINDING PROTEIN"/>
    <property type="match status" value="1"/>
</dbReference>
<dbReference type="InterPro" id="IPR011344">
    <property type="entry name" value="ssDNA-bd"/>
</dbReference>
<dbReference type="RefSeq" id="XP_018264989.1">
    <property type="nucleotide sequence ID" value="XM_018406495.1"/>
</dbReference>
<dbReference type="InterPro" id="IPR000424">
    <property type="entry name" value="Primosome_PriB/ssb"/>
</dbReference>
<dbReference type="GO" id="GO:0042645">
    <property type="term" value="C:mitochondrial nucleoid"/>
    <property type="evidence" value="ECO:0007669"/>
    <property type="project" value="TreeGrafter"/>
</dbReference>
<gene>
    <name evidence="4" type="ORF">I303_03171</name>
    <name evidence="5" type="ORF">I303_103150</name>
</gene>
<dbReference type="Gene3D" id="2.40.50.140">
    <property type="entry name" value="Nucleic acid-binding proteins"/>
    <property type="match status" value="1"/>
</dbReference>
<organism evidence="4">
    <name type="scientific">Kwoniella dejecticola CBS 10117</name>
    <dbReference type="NCBI Taxonomy" id="1296121"/>
    <lineage>
        <taxon>Eukaryota</taxon>
        <taxon>Fungi</taxon>
        <taxon>Dikarya</taxon>
        <taxon>Basidiomycota</taxon>
        <taxon>Agaricomycotina</taxon>
        <taxon>Tremellomycetes</taxon>
        <taxon>Tremellales</taxon>
        <taxon>Cryptococcaceae</taxon>
        <taxon>Kwoniella</taxon>
    </lineage>
</organism>
<dbReference type="CDD" id="cd04496">
    <property type="entry name" value="SSB_OBF"/>
    <property type="match status" value="1"/>
</dbReference>
<reference evidence="5" key="2">
    <citation type="submission" date="2013-07" db="EMBL/GenBank/DDBJ databases">
        <authorList>
            <consortium name="The Broad Institute Genome Sequencing Platform"/>
            <person name="Cuomo C."/>
            <person name="Litvintseva A."/>
            <person name="Chen Y."/>
            <person name="Heitman J."/>
            <person name="Sun S."/>
            <person name="Springer D."/>
            <person name="Dromer F."/>
            <person name="Young S.K."/>
            <person name="Zeng Q."/>
            <person name="Gargeya S."/>
            <person name="Fitzgerald M."/>
            <person name="Abouelleil A."/>
            <person name="Alvarado L."/>
            <person name="Berlin A.M."/>
            <person name="Chapman S.B."/>
            <person name="Dewar J."/>
            <person name="Goldberg J."/>
            <person name="Griggs A."/>
            <person name="Gujja S."/>
            <person name="Hansen M."/>
            <person name="Howarth C."/>
            <person name="Imamovic A."/>
            <person name="Larimer J."/>
            <person name="McCowan C."/>
            <person name="Murphy C."/>
            <person name="Pearson M."/>
            <person name="Priest M."/>
            <person name="Roberts A."/>
            <person name="Saif S."/>
            <person name="Shea T."/>
            <person name="Sykes S."/>
            <person name="Wortman J."/>
            <person name="Nusbaum C."/>
            <person name="Birren B."/>
        </authorList>
    </citation>
    <scope>NUCLEOTIDE SEQUENCE</scope>
    <source>
        <strain evidence="5">CBS 10117</strain>
    </source>
</reference>
<accession>A0A1A6AAQ3</accession>
<dbReference type="STRING" id="1296121.A0A1A6AAQ3"/>
<dbReference type="KEGG" id="kdj:28966870"/>
<proteinExistence type="predicted"/>
<keyword evidence="1 2" id="KW-0238">DNA-binding</keyword>
<dbReference type="Pfam" id="PF00436">
    <property type="entry name" value="SSB"/>
    <property type="match status" value="1"/>
</dbReference>
<evidence type="ECO:0000256" key="3">
    <source>
        <dbReference type="SAM" id="MobiDB-lite"/>
    </source>
</evidence>
<name>A0A1A6AAQ3_9TREE</name>
<dbReference type="GO" id="GO:0003697">
    <property type="term" value="F:single-stranded DNA binding"/>
    <property type="evidence" value="ECO:0007669"/>
    <property type="project" value="InterPro"/>
</dbReference>
<dbReference type="Proteomes" id="UP000078595">
    <property type="component" value="Chromosome 3"/>
</dbReference>
<keyword evidence="6" id="KW-1185">Reference proteome</keyword>
<reference evidence="4" key="1">
    <citation type="submission" date="2013-07" db="EMBL/GenBank/DDBJ databases">
        <title>The Genome Sequence of Cryptococcus dejecticola CBS10117.</title>
        <authorList>
            <consortium name="The Broad Institute Genome Sequencing Platform"/>
            <person name="Cuomo C."/>
            <person name="Litvintseva A."/>
            <person name="Chen Y."/>
            <person name="Heitman J."/>
            <person name="Sun S."/>
            <person name="Springer D."/>
            <person name="Dromer F."/>
            <person name="Young S.K."/>
            <person name="Zeng Q."/>
            <person name="Gargeya S."/>
            <person name="Fitzgerald M."/>
            <person name="Abouelleil A."/>
            <person name="Alvarado L."/>
            <person name="Berlin A.M."/>
            <person name="Chapman S.B."/>
            <person name="Dewar J."/>
            <person name="Goldberg J."/>
            <person name="Griggs A."/>
            <person name="Gujja S."/>
            <person name="Hansen M."/>
            <person name="Howarth C."/>
            <person name="Imamovic A."/>
            <person name="Larimer J."/>
            <person name="McCowan C."/>
            <person name="Murphy C."/>
            <person name="Pearson M."/>
            <person name="Priest M."/>
            <person name="Roberts A."/>
            <person name="Saif S."/>
            <person name="Shea T."/>
            <person name="Sykes S."/>
            <person name="Wortman J."/>
            <person name="Nusbaum C."/>
            <person name="Birren B."/>
        </authorList>
    </citation>
    <scope>NUCLEOTIDE SEQUENCE [LARGE SCALE GENOMIC DNA]</scope>
    <source>
        <strain evidence="4">CBS 10117</strain>
    </source>
</reference>
<dbReference type="OrthoDB" id="1078367at2759"/>